<proteinExistence type="predicted"/>
<evidence type="ECO:0000256" key="1">
    <source>
        <dbReference type="SAM" id="MobiDB-lite"/>
    </source>
</evidence>
<name>A0A7J5Y162_DISMA</name>
<reference evidence="2 3" key="1">
    <citation type="submission" date="2020-03" db="EMBL/GenBank/DDBJ databases">
        <title>Dissostichus mawsoni Genome sequencing and assembly.</title>
        <authorList>
            <person name="Park H."/>
        </authorList>
    </citation>
    <scope>NUCLEOTIDE SEQUENCE [LARGE SCALE GENOMIC DNA]</scope>
    <source>
        <strain evidence="2">DM0001</strain>
        <tissue evidence="2">Muscle</tissue>
    </source>
</reference>
<keyword evidence="3" id="KW-1185">Reference proteome</keyword>
<evidence type="ECO:0000313" key="2">
    <source>
        <dbReference type="EMBL" id="KAF3843152.1"/>
    </source>
</evidence>
<dbReference type="EMBL" id="JAAKFY010000018">
    <property type="protein sequence ID" value="KAF3843152.1"/>
    <property type="molecule type" value="Genomic_DNA"/>
</dbReference>
<dbReference type="OrthoDB" id="8823624at2759"/>
<dbReference type="AlphaFoldDB" id="A0A7J5Y162"/>
<protein>
    <submittedName>
        <fullName evidence="2">Uncharacterized protein</fullName>
    </submittedName>
</protein>
<dbReference type="Proteomes" id="UP000518266">
    <property type="component" value="Unassembled WGS sequence"/>
</dbReference>
<evidence type="ECO:0000313" key="3">
    <source>
        <dbReference type="Proteomes" id="UP000518266"/>
    </source>
</evidence>
<sequence length="116" mass="12716">MYASIDHTTTKGPSRTRATADDDCDYATVFVPAPPQPERLSQCSSKDECADDYVLMGAERCRVEVLHKWRDSFSTMEGKGMAAKKNSKHKSQNMAPPIPKVSPAENPPGADSTSHF</sequence>
<feature type="compositionally biased region" description="Polar residues" evidence="1">
    <location>
        <begin position="1"/>
        <end position="17"/>
    </location>
</feature>
<feature type="region of interest" description="Disordered" evidence="1">
    <location>
        <begin position="1"/>
        <end position="21"/>
    </location>
</feature>
<comment type="caution">
    <text evidence="2">The sequence shown here is derived from an EMBL/GenBank/DDBJ whole genome shotgun (WGS) entry which is preliminary data.</text>
</comment>
<gene>
    <name evidence="2" type="ORF">F7725_002001</name>
</gene>
<feature type="region of interest" description="Disordered" evidence="1">
    <location>
        <begin position="77"/>
        <end position="116"/>
    </location>
</feature>
<organism evidence="2 3">
    <name type="scientific">Dissostichus mawsoni</name>
    <name type="common">Antarctic cod</name>
    <dbReference type="NCBI Taxonomy" id="36200"/>
    <lineage>
        <taxon>Eukaryota</taxon>
        <taxon>Metazoa</taxon>
        <taxon>Chordata</taxon>
        <taxon>Craniata</taxon>
        <taxon>Vertebrata</taxon>
        <taxon>Euteleostomi</taxon>
        <taxon>Actinopterygii</taxon>
        <taxon>Neopterygii</taxon>
        <taxon>Teleostei</taxon>
        <taxon>Neoteleostei</taxon>
        <taxon>Acanthomorphata</taxon>
        <taxon>Eupercaria</taxon>
        <taxon>Perciformes</taxon>
        <taxon>Notothenioidei</taxon>
        <taxon>Nototheniidae</taxon>
        <taxon>Dissostichus</taxon>
    </lineage>
</organism>
<accession>A0A7J5Y162</accession>